<dbReference type="Proteomes" id="UP001489004">
    <property type="component" value="Unassembled WGS sequence"/>
</dbReference>
<evidence type="ECO:0000256" key="1">
    <source>
        <dbReference type="SAM" id="MobiDB-lite"/>
    </source>
</evidence>
<reference evidence="3 4" key="1">
    <citation type="journal article" date="2024" name="Nat. Commun.">
        <title>Phylogenomics reveals the evolutionary origins of lichenization in chlorophyte algae.</title>
        <authorList>
            <person name="Puginier C."/>
            <person name="Libourel C."/>
            <person name="Otte J."/>
            <person name="Skaloud P."/>
            <person name="Haon M."/>
            <person name="Grisel S."/>
            <person name="Petersen M."/>
            <person name="Berrin J.G."/>
            <person name="Delaux P.M."/>
            <person name="Dal Grande F."/>
            <person name="Keller J."/>
        </authorList>
    </citation>
    <scope>NUCLEOTIDE SEQUENCE [LARGE SCALE GENOMIC DNA]</scope>
    <source>
        <strain evidence="3 4">SAG 2043</strain>
    </source>
</reference>
<feature type="signal peptide" evidence="2">
    <location>
        <begin position="1"/>
        <end position="18"/>
    </location>
</feature>
<feature type="compositionally biased region" description="Low complexity" evidence="1">
    <location>
        <begin position="133"/>
        <end position="156"/>
    </location>
</feature>
<keyword evidence="4" id="KW-1185">Reference proteome</keyword>
<sequence>MKCRLLQLLLCLLVPCNGVRLAHSPAGKASTSGCVVQGSPDGCAQSKCHYGTLPGLWRPVGPPGTTYSLMSDTCSLQNLLAPFIEAAGEENAERAAEEASVDDQQADDGADDGDSGESEEEGRAEESSEDQGSESADSASGAGSADQGDETSGSSDSADRSDAAESSDSEGVGDWEDQESGDWSESDSSQGSEGQDGYDSRRRRKLQEPSGQQPVGILIFGDSNDRELVNHVCALANRTTTKFITEIDGDRETCEKKNAGWPYNGINNCNTCEIPGLRMTKEAIWGVAAEGPYYENRMGTATKRVYAGLQLFAKEWGRAPDMIVVASALWDIARWSYHKPEWTQPKHLPDEALDAWIKDASALMDYIREHTEDYNPLLVFRTTAFPKTQEGDADMRHLQADLGTHAHLAQLNAAARHLAAKHGFELVDVERMLSMLSVDEYLMDGHHTHSSANLEVVNVYLNLLRAHRCKADYQAIAIEGS</sequence>
<feature type="chain" id="PRO_5043486411" description="SGNH hydrolase-type esterase domain-containing protein" evidence="2">
    <location>
        <begin position="19"/>
        <end position="481"/>
    </location>
</feature>
<dbReference type="EMBL" id="JALJOR010000007">
    <property type="protein sequence ID" value="KAK9814312.1"/>
    <property type="molecule type" value="Genomic_DNA"/>
</dbReference>
<evidence type="ECO:0008006" key="5">
    <source>
        <dbReference type="Google" id="ProtNLM"/>
    </source>
</evidence>
<evidence type="ECO:0000313" key="4">
    <source>
        <dbReference type="Proteomes" id="UP001489004"/>
    </source>
</evidence>
<gene>
    <name evidence="3" type="ORF">WJX72_003827</name>
</gene>
<feature type="compositionally biased region" description="Acidic residues" evidence="1">
    <location>
        <begin position="165"/>
        <end position="185"/>
    </location>
</feature>
<keyword evidence="2" id="KW-0732">Signal</keyword>
<feature type="compositionally biased region" description="Low complexity" evidence="1">
    <location>
        <begin position="186"/>
        <end position="197"/>
    </location>
</feature>
<dbReference type="SUPFAM" id="SSF52266">
    <property type="entry name" value="SGNH hydrolase"/>
    <property type="match status" value="1"/>
</dbReference>
<protein>
    <recommendedName>
        <fullName evidence="5">SGNH hydrolase-type esterase domain-containing protein</fullName>
    </recommendedName>
</protein>
<feature type="region of interest" description="Disordered" evidence="1">
    <location>
        <begin position="89"/>
        <end position="217"/>
    </location>
</feature>
<evidence type="ECO:0000313" key="3">
    <source>
        <dbReference type="EMBL" id="KAK9814312.1"/>
    </source>
</evidence>
<comment type="caution">
    <text evidence="3">The sequence shown here is derived from an EMBL/GenBank/DDBJ whole genome shotgun (WGS) entry which is preliminary data.</text>
</comment>
<proteinExistence type="predicted"/>
<accession>A0AAW1Q0R5</accession>
<feature type="compositionally biased region" description="Acidic residues" evidence="1">
    <location>
        <begin position="99"/>
        <end position="132"/>
    </location>
</feature>
<organism evidence="3 4">
    <name type="scientific">[Myrmecia] bisecta</name>
    <dbReference type="NCBI Taxonomy" id="41462"/>
    <lineage>
        <taxon>Eukaryota</taxon>
        <taxon>Viridiplantae</taxon>
        <taxon>Chlorophyta</taxon>
        <taxon>core chlorophytes</taxon>
        <taxon>Trebouxiophyceae</taxon>
        <taxon>Trebouxiales</taxon>
        <taxon>Trebouxiaceae</taxon>
        <taxon>Myrmecia</taxon>
    </lineage>
</organism>
<evidence type="ECO:0000256" key="2">
    <source>
        <dbReference type="SAM" id="SignalP"/>
    </source>
</evidence>
<name>A0AAW1Q0R5_9CHLO</name>
<dbReference type="AlphaFoldDB" id="A0AAW1Q0R5"/>